<sequence>MEKKNAQKNLTKSISLTVLGLIIFTMRFPGSQDTILLKIIHTIQGWLSPHYSTIVLIFMLGVCALTLDVKLFRPSSIGRSQFIRKNFNVSNFQVLFRLTALAFTIVFIFLDSPAFGFLNIASGEIIIMSGSMLVFITVANLFLPLLSDFGLAEFLGVLLDRFIKPVFKVPGNSIINIFTAFFIGSTMGMYLTGAQYEKKLFSRREAMRIISALVVPSIPTAMIYWSLVGDMSYFFKFYTLTFLTFYTLGLIMVRIPPLSRLDDAKTEKRSESSGEGKLKRALDNAAEKAGATNYSLKENLISILGIFLSFIPFLISLGTIANIIIENTGIFEIATMPYGWYLSLFGFENPFLLGQTLILNCIDLVMPAIILKDLASVNTQIIMAVITLNQLIYIASSLIILSFDKLSDGKTLVLLFLERVILAVPLTVFWAMVLL</sequence>
<organism evidence="3 4">
    <name type="scientific">Dethiosulfatibacter aminovorans DSM 17477</name>
    <dbReference type="NCBI Taxonomy" id="1121476"/>
    <lineage>
        <taxon>Bacteria</taxon>
        <taxon>Bacillati</taxon>
        <taxon>Bacillota</taxon>
        <taxon>Tissierellia</taxon>
        <taxon>Dethiosulfatibacter</taxon>
    </lineage>
</organism>
<feature type="transmembrane region" description="Helical" evidence="1">
    <location>
        <begin position="381"/>
        <end position="401"/>
    </location>
</feature>
<feature type="transmembrane region" description="Helical" evidence="1">
    <location>
        <begin position="206"/>
        <end position="227"/>
    </location>
</feature>
<keyword evidence="1" id="KW-1133">Transmembrane helix</keyword>
<keyword evidence="1" id="KW-0472">Membrane</keyword>
<dbReference type="STRING" id="1121476.SAMN02745751_00678"/>
<evidence type="ECO:0000313" key="3">
    <source>
        <dbReference type="EMBL" id="SHI59356.1"/>
    </source>
</evidence>
<dbReference type="OrthoDB" id="1633380at2"/>
<dbReference type="InterPro" id="IPR011642">
    <property type="entry name" value="Gate_dom"/>
</dbReference>
<feature type="domain" description="Nucleoside transporter/FeoB GTPase Gate" evidence="2">
    <location>
        <begin position="132"/>
        <end position="230"/>
    </location>
</feature>
<dbReference type="RefSeq" id="WP_073047101.1">
    <property type="nucleotide sequence ID" value="NZ_FQZL01000005.1"/>
</dbReference>
<feature type="transmembrane region" description="Helical" evidence="1">
    <location>
        <begin position="233"/>
        <end position="253"/>
    </location>
</feature>
<feature type="transmembrane region" description="Helical" evidence="1">
    <location>
        <begin position="413"/>
        <end position="434"/>
    </location>
</feature>
<dbReference type="Pfam" id="PF07670">
    <property type="entry name" value="Gate"/>
    <property type="match status" value="1"/>
</dbReference>
<evidence type="ECO:0000256" key="1">
    <source>
        <dbReference type="SAM" id="Phobius"/>
    </source>
</evidence>
<feature type="transmembrane region" description="Helical" evidence="1">
    <location>
        <begin position="12"/>
        <end position="30"/>
    </location>
</feature>
<protein>
    <submittedName>
        <fullName evidence="3">Nucleoside recognition GATE domain-containing membrane protein YjiH</fullName>
    </submittedName>
</protein>
<reference evidence="3 4" key="1">
    <citation type="submission" date="2016-11" db="EMBL/GenBank/DDBJ databases">
        <authorList>
            <person name="Jaros S."/>
            <person name="Januszkiewicz K."/>
            <person name="Wedrychowicz H."/>
        </authorList>
    </citation>
    <scope>NUCLEOTIDE SEQUENCE [LARGE SCALE GENOMIC DNA]</scope>
    <source>
        <strain evidence="3 4">DSM 17477</strain>
    </source>
</reference>
<dbReference type="Proteomes" id="UP000184052">
    <property type="component" value="Unassembled WGS sequence"/>
</dbReference>
<dbReference type="EMBL" id="FQZL01000005">
    <property type="protein sequence ID" value="SHI59356.1"/>
    <property type="molecule type" value="Genomic_DNA"/>
</dbReference>
<evidence type="ECO:0000259" key="2">
    <source>
        <dbReference type="Pfam" id="PF07670"/>
    </source>
</evidence>
<evidence type="ECO:0000313" key="4">
    <source>
        <dbReference type="Proteomes" id="UP000184052"/>
    </source>
</evidence>
<feature type="transmembrane region" description="Helical" evidence="1">
    <location>
        <begin position="116"/>
        <end position="138"/>
    </location>
</feature>
<feature type="transmembrane region" description="Helical" evidence="1">
    <location>
        <begin position="300"/>
        <end position="325"/>
    </location>
</feature>
<proteinExistence type="predicted"/>
<keyword evidence="1" id="KW-0812">Transmembrane</keyword>
<feature type="transmembrane region" description="Helical" evidence="1">
    <location>
        <begin position="175"/>
        <end position="194"/>
    </location>
</feature>
<dbReference type="AlphaFoldDB" id="A0A1M6CEE7"/>
<name>A0A1M6CEE7_9FIRM</name>
<feature type="transmembrane region" description="Helical" evidence="1">
    <location>
        <begin position="50"/>
        <end position="71"/>
    </location>
</feature>
<feature type="transmembrane region" description="Helical" evidence="1">
    <location>
        <begin position="92"/>
        <end position="110"/>
    </location>
</feature>
<gene>
    <name evidence="3" type="ORF">SAMN02745751_00678</name>
</gene>
<accession>A0A1M6CEE7</accession>
<keyword evidence="4" id="KW-1185">Reference proteome</keyword>